<reference evidence="2" key="1">
    <citation type="journal article" date="2014" name="Nat. Genet.">
        <title>Genome of the human hookworm Necator americanus.</title>
        <authorList>
            <person name="Tang Y.T."/>
            <person name="Gao X."/>
            <person name="Rosa B.A."/>
            <person name="Abubucker S."/>
            <person name="Hallsworth-Pepin K."/>
            <person name="Martin J."/>
            <person name="Tyagi R."/>
            <person name="Heizer E."/>
            <person name="Zhang X."/>
            <person name="Bhonagiri-Palsikar V."/>
            <person name="Minx P."/>
            <person name="Warren W.C."/>
            <person name="Wang Q."/>
            <person name="Zhan B."/>
            <person name="Hotez P.J."/>
            <person name="Sternberg P.W."/>
            <person name="Dougall A."/>
            <person name="Gaze S.T."/>
            <person name="Mulvenna J."/>
            <person name="Sotillo J."/>
            <person name="Ranganathan S."/>
            <person name="Rabelo E.M."/>
            <person name="Wilson R.K."/>
            <person name="Felgner P.L."/>
            <person name="Bethony J."/>
            <person name="Hawdon J.M."/>
            <person name="Gasser R.B."/>
            <person name="Loukas A."/>
            <person name="Mitreva M."/>
        </authorList>
    </citation>
    <scope>NUCLEOTIDE SEQUENCE [LARGE SCALE GENOMIC DNA]</scope>
</reference>
<accession>W2TI34</accession>
<dbReference type="KEGG" id="nai:NECAME_02163"/>
<evidence type="ECO:0000313" key="1">
    <source>
        <dbReference type="EMBL" id="ETN81483.1"/>
    </source>
</evidence>
<name>W2TI34_NECAM</name>
<dbReference type="OrthoDB" id="277931at2759"/>
<dbReference type="Proteomes" id="UP000053676">
    <property type="component" value="Unassembled WGS sequence"/>
</dbReference>
<dbReference type="EMBL" id="KI658727">
    <property type="protein sequence ID" value="ETN81483.1"/>
    <property type="molecule type" value="Genomic_DNA"/>
</dbReference>
<keyword evidence="2" id="KW-1185">Reference proteome</keyword>
<organism evidence="1 2">
    <name type="scientific">Necator americanus</name>
    <name type="common">Human hookworm</name>
    <dbReference type="NCBI Taxonomy" id="51031"/>
    <lineage>
        <taxon>Eukaryota</taxon>
        <taxon>Metazoa</taxon>
        <taxon>Ecdysozoa</taxon>
        <taxon>Nematoda</taxon>
        <taxon>Chromadorea</taxon>
        <taxon>Rhabditida</taxon>
        <taxon>Rhabditina</taxon>
        <taxon>Rhabditomorpha</taxon>
        <taxon>Strongyloidea</taxon>
        <taxon>Ancylostomatidae</taxon>
        <taxon>Bunostominae</taxon>
        <taxon>Necator</taxon>
    </lineage>
</organism>
<gene>
    <name evidence="1" type="ORF">NECAME_02163</name>
</gene>
<protein>
    <submittedName>
        <fullName evidence="1">Uncharacterized protein</fullName>
    </submittedName>
</protein>
<sequence>MQKSCEEAFEHQWRDLNLAREQYTLRYESNRRMKIPIIVRYTTIRTLDKHQSTCRRDKASVPWTALPVK</sequence>
<dbReference type="AlphaFoldDB" id="W2TI34"/>
<proteinExistence type="predicted"/>
<evidence type="ECO:0000313" key="2">
    <source>
        <dbReference type="Proteomes" id="UP000053676"/>
    </source>
</evidence>